<reference evidence="1 2" key="1">
    <citation type="submission" date="2016-11" db="EMBL/GenBank/DDBJ databases">
        <authorList>
            <person name="Jaros S."/>
            <person name="Januszkiewicz K."/>
            <person name="Wedrychowicz H."/>
        </authorList>
    </citation>
    <scope>NUCLEOTIDE SEQUENCE [LARGE SCALE GENOMIC DNA]</scope>
    <source>
        <strain evidence="1 2">DSM 27621</strain>
    </source>
</reference>
<sequence length="42" mass="4951">MDEPQKSQTWLKFGMGLNRSSQKIKIKDFHKISVLLFKNKAE</sequence>
<evidence type="ECO:0000313" key="2">
    <source>
        <dbReference type="Proteomes" id="UP000184069"/>
    </source>
</evidence>
<dbReference type="Proteomes" id="UP000184069">
    <property type="component" value="Unassembled WGS sequence"/>
</dbReference>
<gene>
    <name evidence="1" type="ORF">SAMN05444407_105289</name>
</gene>
<protein>
    <submittedName>
        <fullName evidence="1">Uncharacterized protein</fullName>
    </submittedName>
</protein>
<evidence type="ECO:0000313" key="1">
    <source>
        <dbReference type="EMBL" id="SHL68529.1"/>
    </source>
</evidence>
<dbReference type="EMBL" id="FRBM01000005">
    <property type="protein sequence ID" value="SHL68529.1"/>
    <property type="molecule type" value="Genomic_DNA"/>
</dbReference>
<name>A0A1M7CNW9_9FLAO</name>
<accession>A0A1M7CNW9</accession>
<dbReference type="STRING" id="1423959.SAMN05444407_105289"/>
<dbReference type="AlphaFoldDB" id="A0A1M7CNW9"/>
<proteinExistence type="predicted"/>
<organism evidence="1 2">
    <name type="scientific">Chryseobacterium contaminans</name>
    <dbReference type="NCBI Taxonomy" id="1423959"/>
    <lineage>
        <taxon>Bacteria</taxon>
        <taxon>Pseudomonadati</taxon>
        <taxon>Bacteroidota</taxon>
        <taxon>Flavobacteriia</taxon>
        <taxon>Flavobacteriales</taxon>
        <taxon>Weeksellaceae</taxon>
        <taxon>Chryseobacterium group</taxon>
        <taxon>Chryseobacterium</taxon>
    </lineage>
</organism>